<name>A0A183DIW7_9BILA</name>
<dbReference type="InterPro" id="IPR015482">
    <property type="entry name" value="Syntrophin"/>
</dbReference>
<dbReference type="GO" id="GO:0005198">
    <property type="term" value="F:structural molecule activity"/>
    <property type="evidence" value="ECO:0007669"/>
    <property type="project" value="InterPro"/>
</dbReference>
<evidence type="ECO:0000313" key="1">
    <source>
        <dbReference type="EMBL" id="VDK64222.1"/>
    </source>
</evidence>
<dbReference type="Proteomes" id="UP000271098">
    <property type="component" value="Unassembled WGS sequence"/>
</dbReference>
<dbReference type="PANTHER" id="PTHR10554:SF12">
    <property type="entry name" value="IP02644P"/>
    <property type="match status" value="1"/>
</dbReference>
<dbReference type="GO" id="GO:0016010">
    <property type="term" value="C:dystrophin-associated glycoprotein complex"/>
    <property type="evidence" value="ECO:0007669"/>
    <property type="project" value="TreeGrafter"/>
</dbReference>
<dbReference type="AlphaFoldDB" id="A0A183DIW7"/>
<dbReference type="OrthoDB" id="409749at2759"/>
<sequence length="108" mass="12176">IASLRCDFFFCRCSNASEADAWFESIHSCACALLTQALAQVNLMLGHNPQVRRMGWVAEQTPIENGLTTWRPMFAVLTLNDLLFYNSVPVLKSEWASPMITRPLIATR</sequence>
<keyword evidence="2" id="KW-1185">Reference proteome</keyword>
<protein>
    <submittedName>
        <fullName evidence="3">PH domain-containing protein</fullName>
    </submittedName>
</protein>
<dbReference type="WBParaSite" id="GPUH_0000866801-mRNA-1">
    <property type="protein sequence ID" value="GPUH_0000866801-mRNA-1"/>
    <property type="gene ID" value="GPUH_0000866801"/>
</dbReference>
<dbReference type="PANTHER" id="PTHR10554">
    <property type="entry name" value="SYNTROPHIN"/>
    <property type="match status" value="1"/>
</dbReference>
<gene>
    <name evidence="1" type="ORF">GPUH_LOCUS8657</name>
</gene>
<reference evidence="3" key="1">
    <citation type="submission" date="2016-06" db="UniProtKB">
        <authorList>
            <consortium name="WormBaseParasite"/>
        </authorList>
    </citation>
    <scope>IDENTIFICATION</scope>
</reference>
<dbReference type="EMBL" id="UYRT01025837">
    <property type="protein sequence ID" value="VDK64222.1"/>
    <property type="molecule type" value="Genomic_DNA"/>
</dbReference>
<reference evidence="1 2" key="2">
    <citation type="submission" date="2018-11" db="EMBL/GenBank/DDBJ databases">
        <authorList>
            <consortium name="Pathogen Informatics"/>
        </authorList>
    </citation>
    <scope>NUCLEOTIDE SEQUENCE [LARGE SCALE GENOMIC DNA]</scope>
</reference>
<organism evidence="3">
    <name type="scientific">Gongylonema pulchrum</name>
    <dbReference type="NCBI Taxonomy" id="637853"/>
    <lineage>
        <taxon>Eukaryota</taxon>
        <taxon>Metazoa</taxon>
        <taxon>Ecdysozoa</taxon>
        <taxon>Nematoda</taxon>
        <taxon>Chromadorea</taxon>
        <taxon>Rhabditida</taxon>
        <taxon>Spirurina</taxon>
        <taxon>Spiruromorpha</taxon>
        <taxon>Spiruroidea</taxon>
        <taxon>Gongylonematidae</taxon>
        <taxon>Gongylonema</taxon>
    </lineage>
</organism>
<evidence type="ECO:0000313" key="3">
    <source>
        <dbReference type="WBParaSite" id="GPUH_0000866801-mRNA-1"/>
    </source>
</evidence>
<evidence type="ECO:0000313" key="2">
    <source>
        <dbReference type="Proteomes" id="UP000271098"/>
    </source>
</evidence>
<accession>A0A183DIW7</accession>
<proteinExistence type="predicted"/>